<protein>
    <submittedName>
        <fullName evidence="1">Uncharacterized protein</fullName>
    </submittedName>
</protein>
<gene>
    <name evidence="1" type="ORF">ElyMa_003730500</name>
</gene>
<evidence type="ECO:0000313" key="1">
    <source>
        <dbReference type="EMBL" id="GFR68379.1"/>
    </source>
</evidence>
<dbReference type="Proteomes" id="UP000762676">
    <property type="component" value="Unassembled WGS sequence"/>
</dbReference>
<keyword evidence="2" id="KW-1185">Reference proteome</keyword>
<accession>A0AAV4F5X4</accession>
<organism evidence="1 2">
    <name type="scientific">Elysia marginata</name>
    <dbReference type="NCBI Taxonomy" id="1093978"/>
    <lineage>
        <taxon>Eukaryota</taxon>
        <taxon>Metazoa</taxon>
        <taxon>Spiralia</taxon>
        <taxon>Lophotrochozoa</taxon>
        <taxon>Mollusca</taxon>
        <taxon>Gastropoda</taxon>
        <taxon>Heterobranchia</taxon>
        <taxon>Euthyneura</taxon>
        <taxon>Panpulmonata</taxon>
        <taxon>Sacoglossa</taxon>
        <taxon>Placobranchoidea</taxon>
        <taxon>Plakobranchidae</taxon>
        <taxon>Elysia</taxon>
    </lineage>
</organism>
<evidence type="ECO:0000313" key="2">
    <source>
        <dbReference type="Proteomes" id="UP000762676"/>
    </source>
</evidence>
<name>A0AAV4F5X4_9GAST</name>
<sequence length="112" mass="11994">MVTITTAAAAIATRTTTITTTAMTSIITATTEAKITTTAIIITPTRIVSTAITPIYSIAKPRTITYCIPSRLHPPHSLDGCHTGGTGRCRSRHSTGTAHRCTVLEWVSAQRW</sequence>
<dbReference type="EMBL" id="BMAT01007649">
    <property type="protein sequence ID" value="GFR68379.1"/>
    <property type="molecule type" value="Genomic_DNA"/>
</dbReference>
<dbReference type="AlphaFoldDB" id="A0AAV4F5X4"/>
<proteinExistence type="predicted"/>
<reference evidence="1 2" key="1">
    <citation type="journal article" date="2021" name="Elife">
        <title>Chloroplast acquisition without the gene transfer in kleptoplastic sea slugs, Plakobranchus ocellatus.</title>
        <authorList>
            <person name="Maeda T."/>
            <person name="Takahashi S."/>
            <person name="Yoshida T."/>
            <person name="Shimamura S."/>
            <person name="Takaki Y."/>
            <person name="Nagai Y."/>
            <person name="Toyoda A."/>
            <person name="Suzuki Y."/>
            <person name="Arimoto A."/>
            <person name="Ishii H."/>
            <person name="Satoh N."/>
            <person name="Nishiyama T."/>
            <person name="Hasebe M."/>
            <person name="Maruyama T."/>
            <person name="Minagawa J."/>
            <person name="Obokata J."/>
            <person name="Shigenobu S."/>
        </authorList>
    </citation>
    <scope>NUCLEOTIDE SEQUENCE [LARGE SCALE GENOMIC DNA]</scope>
</reference>
<comment type="caution">
    <text evidence="1">The sequence shown here is derived from an EMBL/GenBank/DDBJ whole genome shotgun (WGS) entry which is preliminary data.</text>
</comment>